<evidence type="ECO:0000313" key="2">
    <source>
        <dbReference type="Proteomes" id="UP001234297"/>
    </source>
</evidence>
<comment type="caution">
    <text evidence="1">The sequence shown here is derived from an EMBL/GenBank/DDBJ whole genome shotgun (WGS) entry which is preliminary data.</text>
</comment>
<keyword evidence="2" id="KW-1185">Reference proteome</keyword>
<evidence type="ECO:0000313" key="1">
    <source>
        <dbReference type="EMBL" id="KAJ8629616.1"/>
    </source>
</evidence>
<protein>
    <submittedName>
        <fullName evidence="1">Uncharacterized protein</fullName>
    </submittedName>
</protein>
<proteinExistence type="predicted"/>
<gene>
    <name evidence="1" type="ORF">MRB53_022939</name>
</gene>
<reference evidence="1 2" key="1">
    <citation type="journal article" date="2022" name="Hortic Res">
        <title>A haplotype resolved chromosomal level avocado genome allows analysis of novel avocado genes.</title>
        <authorList>
            <person name="Nath O."/>
            <person name="Fletcher S.J."/>
            <person name="Hayward A."/>
            <person name="Shaw L.M."/>
            <person name="Masouleh A.K."/>
            <person name="Furtado A."/>
            <person name="Henry R.J."/>
            <person name="Mitter N."/>
        </authorList>
    </citation>
    <scope>NUCLEOTIDE SEQUENCE [LARGE SCALE GENOMIC DNA]</scope>
    <source>
        <strain evidence="2">cv. Hass</strain>
    </source>
</reference>
<name>A0ACC2L8T2_PERAE</name>
<sequence>MRQLRHLYIPSGCSPKSEHVKLNELTNLQSISLMKVDHWIMGDFSMVTSLRSLGLLGKLGTYQTAVSNFIGRQKNLESLRLIETGNDQLSILIISSCLHQLDKLHWSGQLKKLPAIQDVALCLTKLVLKRSRLSEDPMAVLEKLPKLQHLKLLNGSYLGKKICCSAEGFPVLAVLEISWCEELEDWTVEEGAIANLRRLKIRKCSKLKMIPEGFRLLTNLEQLVLSWQPPNFLERVEENGLDWFKIRHIPSLVRHDH</sequence>
<organism evidence="1 2">
    <name type="scientific">Persea americana</name>
    <name type="common">Avocado</name>
    <dbReference type="NCBI Taxonomy" id="3435"/>
    <lineage>
        <taxon>Eukaryota</taxon>
        <taxon>Viridiplantae</taxon>
        <taxon>Streptophyta</taxon>
        <taxon>Embryophyta</taxon>
        <taxon>Tracheophyta</taxon>
        <taxon>Spermatophyta</taxon>
        <taxon>Magnoliopsida</taxon>
        <taxon>Magnoliidae</taxon>
        <taxon>Laurales</taxon>
        <taxon>Lauraceae</taxon>
        <taxon>Persea</taxon>
    </lineage>
</organism>
<accession>A0ACC2L8T2</accession>
<dbReference type="EMBL" id="CM056815">
    <property type="protein sequence ID" value="KAJ8629616.1"/>
    <property type="molecule type" value="Genomic_DNA"/>
</dbReference>
<dbReference type="Proteomes" id="UP001234297">
    <property type="component" value="Chromosome 7"/>
</dbReference>